<name>D8PRA7_SCHCM</name>
<gene>
    <name evidence="2" type="ORF">SCHCODRAFT_104156</name>
</gene>
<dbReference type="AlphaFoldDB" id="D8PRA7"/>
<dbReference type="VEuPathDB" id="FungiDB:SCHCODRAFT_02744332"/>
<reference evidence="2 3" key="1">
    <citation type="journal article" date="2010" name="Nat. Biotechnol.">
        <title>Genome sequence of the model mushroom Schizophyllum commune.</title>
        <authorList>
            <person name="Ohm R.A."/>
            <person name="de Jong J.F."/>
            <person name="Lugones L.G."/>
            <person name="Aerts A."/>
            <person name="Kothe E."/>
            <person name="Stajich J.E."/>
            <person name="de Vries R.P."/>
            <person name="Record E."/>
            <person name="Levasseur A."/>
            <person name="Baker S.E."/>
            <person name="Bartholomew K.A."/>
            <person name="Coutinho P.M."/>
            <person name="Erdmann S."/>
            <person name="Fowler T.J."/>
            <person name="Gathman A.C."/>
            <person name="Lombard V."/>
            <person name="Henrissat B."/>
            <person name="Knabe N."/>
            <person name="Kuees U."/>
            <person name="Lilly W.W."/>
            <person name="Lindquist E."/>
            <person name="Lucas S."/>
            <person name="Magnuson J.K."/>
            <person name="Piumi F."/>
            <person name="Raudaskoski M."/>
            <person name="Salamov A."/>
            <person name="Schmutz J."/>
            <person name="Schwarze F.W.M.R."/>
            <person name="vanKuyk P.A."/>
            <person name="Horton J.S."/>
            <person name="Grigoriev I.V."/>
            <person name="Woesten H.A.B."/>
        </authorList>
    </citation>
    <scope>NUCLEOTIDE SEQUENCE [LARGE SCALE GENOMIC DNA]</scope>
    <source>
        <strain evidence="3">H4-8 / FGSC 9210</strain>
    </source>
</reference>
<evidence type="ECO:0000256" key="1">
    <source>
        <dbReference type="SAM" id="Coils"/>
    </source>
</evidence>
<dbReference type="InterPro" id="IPR032675">
    <property type="entry name" value="LRR_dom_sf"/>
</dbReference>
<sequence>MAASVSFYQNHSCDILLCKDCNLSLHVDYAIPPTPAANTILRSGHMPSDMERQSILRTIETMEDCDNELEKQLAALDTQRKQLEQARSTISSALIVQKAYLTPIRRLPLEILSNVMAWACEGEIDLAVRVCPPLALSAVCKTWRGASEYPADLYLIDSARSVGAVEDFVWIKNRPLPLLRKLGGTVRHLELAVESGVFEGFSSLRCVVISNEQNRNAIPALPWGQLEVLDTRLCSNAYALQVLQQCHQLRSWNHTVLRIEPGLWAPPSLVRLKHLRVINIHIPFNSVRNPLQHLITPALESLSVVWENGARYPFATRAIPAFVARSSCTLCRLELSAPFFIDYDCLLALRDVRTLHLKGSDYAPINQPFIDRLITGDLFPLLETLELSGNLTFSNDSIRELVRVRESAECTLQQITLDFTEHDIARHGPYRDVVNGLREVPPVYVRS</sequence>
<dbReference type="SUPFAM" id="SSF52058">
    <property type="entry name" value="L domain-like"/>
    <property type="match status" value="1"/>
</dbReference>
<dbReference type="eggNOG" id="ENOG502RBNM">
    <property type="taxonomic scope" value="Eukaryota"/>
</dbReference>
<dbReference type="Gene3D" id="3.80.10.10">
    <property type="entry name" value="Ribonuclease Inhibitor"/>
    <property type="match status" value="1"/>
</dbReference>
<evidence type="ECO:0000313" key="3">
    <source>
        <dbReference type="Proteomes" id="UP000007431"/>
    </source>
</evidence>
<dbReference type="InParanoid" id="D8PRA7"/>
<dbReference type="Proteomes" id="UP000007431">
    <property type="component" value="Unassembled WGS sequence"/>
</dbReference>
<feature type="non-terminal residue" evidence="2">
    <location>
        <position position="447"/>
    </location>
</feature>
<accession>D8PRA7</accession>
<feature type="coiled-coil region" evidence="1">
    <location>
        <begin position="62"/>
        <end position="89"/>
    </location>
</feature>
<keyword evidence="3" id="KW-1185">Reference proteome</keyword>
<dbReference type="HOGENOM" id="CLU_018544_12_2_1"/>
<proteinExistence type="predicted"/>
<protein>
    <recommendedName>
        <fullName evidence="4">F-box domain-containing protein</fullName>
    </recommendedName>
</protein>
<dbReference type="EMBL" id="GL377302">
    <property type="protein sequence ID" value="EFJ03831.1"/>
    <property type="molecule type" value="Genomic_DNA"/>
</dbReference>
<keyword evidence="1" id="KW-0175">Coiled coil</keyword>
<organism evidence="3">
    <name type="scientific">Schizophyllum commune (strain H4-8 / FGSC 9210)</name>
    <name type="common">Split gill fungus</name>
    <dbReference type="NCBI Taxonomy" id="578458"/>
    <lineage>
        <taxon>Eukaryota</taxon>
        <taxon>Fungi</taxon>
        <taxon>Dikarya</taxon>
        <taxon>Basidiomycota</taxon>
        <taxon>Agaricomycotina</taxon>
        <taxon>Agaricomycetes</taxon>
        <taxon>Agaricomycetidae</taxon>
        <taxon>Agaricales</taxon>
        <taxon>Schizophyllaceae</taxon>
        <taxon>Schizophyllum</taxon>
    </lineage>
</organism>
<evidence type="ECO:0008006" key="4">
    <source>
        <dbReference type="Google" id="ProtNLM"/>
    </source>
</evidence>
<evidence type="ECO:0000313" key="2">
    <source>
        <dbReference type="EMBL" id="EFJ03831.1"/>
    </source>
</evidence>